<dbReference type="CDD" id="cd05233">
    <property type="entry name" value="SDR_c"/>
    <property type="match status" value="1"/>
</dbReference>
<dbReference type="PRINTS" id="PR00080">
    <property type="entry name" value="SDRFAMILY"/>
</dbReference>
<keyword evidence="2" id="KW-0521">NADP</keyword>
<dbReference type="InterPro" id="IPR057326">
    <property type="entry name" value="KR_dom"/>
</dbReference>
<keyword evidence="7" id="KW-1185">Reference proteome</keyword>
<dbReference type="EMBL" id="PJCH01000011">
    <property type="protein sequence ID" value="PQA86991.1"/>
    <property type="molecule type" value="Genomic_DNA"/>
</dbReference>
<dbReference type="SUPFAM" id="SSF51735">
    <property type="entry name" value="NAD(P)-binding Rossmann-fold domains"/>
    <property type="match status" value="1"/>
</dbReference>
<dbReference type="GO" id="GO:0016491">
    <property type="term" value="F:oxidoreductase activity"/>
    <property type="evidence" value="ECO:0007669"/>
    <property type="project" value="UniProtKB-KW"/>
</dbReference>
<name>A0A2S7K3C6_9PROT</name>
<dbReference type="AlphaFoldDB" id="A0A2S7K3C6"/>
<dbReference type="Gene3D" id="6.10.250.840">
    <property type="match status" value="1"/>
</dbReference>
<dbReference type="OrthoDB" id="7403165at2"/>
<dbReference type="PANTHER" id="PTHR43391:SF14">
    <property type="entry name" value="DEHYDROGENASE_REDUCTASE SDR FAMILY PROTEIN 7-LIKE"/>
    <property type="match status" value="1"/>
</dbReference>
<comment type="caution">
    <text evidence="6">The sequence shown here is derived from an EMBL/GenBank/DDBJ whole genome shotgun (WGS) entry which is preliminary data.</text>
</comment>
<keyword evidence="3" id="KW-0560">Oxidoreductase</keyword>
<evidence type="ECO:0000256" key="1">
    <source>
        <dbReference type="ARBA" id="ARBA00006484"/>
    </source>
</evidence>
<accession>A0A2S7K3C6</accession>
<evidence type="ECO:0000256" key="3">
    <source>
        <dbReference type="ARBA" id="ARBA00023002"/>
    </source>
</evidence>
<organism evidence="6 7">
    <name type="scientific">Hyphococcus luteus</name>
    <dbReference type="NCBI Taxonomy" id="2058213"/>
    <lineage>
        <taxon>Bacteria</taxon>
        <taxon>Pseudomonadati</taxon>
        <taxon>Pseudomonadota</taxon>
        <taxon>Alphaproteobacteria</taxon>
        <taxon>Parvularculales</taxon>
        <taxon>Parvularculaceae</taxon>
        <taxon>Hyphococcus</taxon>
    </lineage>
</organism>
<evidence type="ECO:0000313" key="6">
    <source>
        <dbReference type="EMBL" id="PQA86991.1"/>
    </source>
</evidence>
<dbReference type="PRINTS" id="PR00081">
    <property type="entry name" value="GDHRDH"/>
</dbReference>
<evidence type="ECO:0000256" key="2">
    <source>
        <dbReference type="ARBA" id="ARBA00022857"/>
    </source>
</evidence>
<proteinExistence type="inferred from homology"/>
<sequence>MREIAGRTAFITGGANGIGLGLARALLAEGAKVAIADIRQDSLDAALKTLGSEQVIGLKLDVSSREEFAAAADEAEDRLGPVSLLFNNAGVNLFQTIDESTYDDWDWVLGVNLNGVINGVQTFLPRMKDRGKGGHVVNTGSMAAFLVSPSPGIYTCAKFAVRALSESLRYSLTSHGIGVSLLCPGLVKSNIHASDAIRPQNLEDRGKPVDEAFNAQLAKVHEAGMEPDEVAAKTIEAVRANKFYIFTHPEFKDELKEIFNEILDDFPKGEEAPAHRMVFERGRRENYRRYREASRKAQD</sequence>
<dbReference type="InterPro" id="IPR036291">
    <property type="entry name" value="NAD(P)-bd_dom_sf"/>
</dbReference>
<evidence type="ECO:0000313" key="7">
    <source>
        <dbReference type="Proteomes" id="UP000239504"/>
    </source>
</evidence>
<dbReference type="PANTHER" id="PTHR43391">
    <property type="entry name" value="RETINOL DEHYDROGENASE-RELATED"/>
    <property type="match status" value="1"/>
</dbReference>
<dbReference type="Pfam" id="PF00106">
    <property type="entry name" value="adh_short"/>
    <property type="match status" value="1"/>
</dbReference>
<evidence type="ECO:0000259" key="5">
    <source>
        <dbReference type="SMART" id="SM00822"/>
    </source>
</evidence>
<dbReference type="SMART" id="SM00822">
    <property type="entry name" value="PKS_KR"/>
    <property type="match status" value="1"/>
</dbReference>
<protein>
    <submittedName>
        <fullName evidence="6">Short-chain dehydrogenase</fullName>
    </submittedName>
</protein>
<evidence type="ECO:0000256" key="4">
    <source>
        <dbReference type="RuleBase" id="RU000363"/>
    </source>
</evidence>
<reference evidence="6 7" key="1">
    <citation type="submission" date="2017-12" db="EMBL/GenBank/DDBJ databases">
        <authorList>
            <person name="Hurst M.R.H."/>
        </authorList>
    </citation>
    <scope>NUCLEOTIDE SEQUENCE [LARGE SCALE GENOMIC DNA]</scope>
    <source>
        <strain evidence="6 7">SY-3-19</strain>
    </source>
</reference>
<dbReference type="InterPro" id="IPR002347">
    <property type="entry name" value="SDR_fam"/>
</dbReference>
<feature type="domain" description="Ketoreductase" evidence="5">
    <location>
        <begin position="7"/>
        <end position="190"/>
    </location>
</feature>
<dbReference type="Proteomes" id="UP000239504">
    <property type="component" value="Unassembled WGS sequence"/>
</dbReference>
<gene>
    <name evidence="6" type="ORF">CW354_15925</name>
</gene>
<dbReference type="RefSeq" id="WP_104831108.1">
    <property type="nucleotide sequence ID" value="NZ_PJCH01000011.1"/>
</dbReference>
<dbReference type="FunFam" id="3.40.50.720:FF:000084">
    <property type="entry name" value="Short-chain dehydrogenase reductase"/>
    <property type="match status" value="1"/>
</dbReference>
<dbReference type="Gene3D" id="3.40.50.720">
    <property type="entry name" value="NAD(P)-binding Rossmann-like Domain"/>
    <property type="match status" value="1"/>
</dbReference>
<comment type="similarity">
    <text evidence="1 4">Belongs to the short-chain dehydrogenases/reductases (SDR) family.</text>
</comment>